<dbReference type="AlphaFoldDB" id="A0A382UM57"/>
<evidence type="ECO:0008006" key="2">
    <source>
        <dbReference type="Google" id="ProtNLM"/>
    </source>
</evidence>
<dbReference type="InterPro" id="IPR029063">
    <property type="entry name" value="SAM-dependent_MTases_sf"/>
</dbReference>
<reference evidence="1" key="1">
    <citation type="submission" date="2018-05" db="EMBL/GenBank/DDBJ databases">
        <authorList>
            <person name="Lanie J.A."/>
            <person name="Ng W.-L."/>
            <person name="Kazmierczak K.M."/>
            <person name="Andrzejewski T.M."/>
            <person name="Davidsen T.M."/>
            <person name="Wayne K.J."/>
            <person name="Tettelin H."/>
            <person name="Glass J.I."/>
            <person name="Rusch D."/>
            <person name="Podicherti R."/>
            <person name="Tsui H.-C.T."/>
            <person name="Winkler M.E."/>
        </authorList>
    </citation>
    <scope>NUCLEOTIDE SEQUENCE</scope>
</reference>
<proteinExistence type="predicted"/>
<organism evidence="1">
    <name type="scientific">marine metagenome</name>
    <dbReference type="NCBI Taxonomy" id="408172"/>
    <lineage>
        <taxon>unclassified sequences</taxon>
        <taxon>metagenomes</taxon>
        <taxon>ecological metagenomes</taxon>
    </lineage>
</organism>
<dbReference type="SUPFAM" id="SSF53335">
    <property type="entry name" value="S-adenosyl-L-methionine-dependent methyltransferases"/>
    <property type="match status" value="1"/>
</dbReference>
<name>A0A382UM57_9ZZZZ</name>
<dbReference type="PANTHER" id="PTHR43861">
    <property type="entry name" value="TRANS-ACONITATE 2-METHYLTRANSFERASE-RELATED"/>
    <property type="match status" value="1"/>
</dbReference>
<sequence length="256" mass="29879">MGNNYCVVCEQEMQIGYTEWHFRCSTCKYESSNLRSTINQSSSLNYDEDDRLTGLKKLRYRNFERLYEVLKDIKPSGGRLLEVGCGHGWFISIVKQHFKAVGIEPDIIYEHTDSGYEFRKGYYPYALESEETFEIIVFNDVLEHLDDLDAIIHTAYRYLNHDGVVLINIPISTGLFYKLSKILLGLGKSKYFERMWQKNLPSPHIHYFNKENLCRLFSKYKFQVIESGALETILIQGLYQRISWAGNLSTLTSFVI</sequence>
<protein>
    <recommendedName>
        <fullName evidence="2">Methyltransferase type 11 domain-containing protein</fullName>
    </recommendedName>
</protein>
<evidence type="ECO:0000313" key="1">
    <source>
        <dbReference type="EMBL" id="SVD34935.1"/>
    </source>
</evidence>
<feature type="non-terminal residue" evidence="1">
    <location>
        <position position="256"/>
    </location>
</feature>
<accession>A0A382UM57</accession>
<dbReference type="CDD" id="cd02440">
    <property type="entry name" value="AdoMet_MTases"/>
    <property type="match status" value="1"/>
</dbReference>
<dbReference type="Pfam" id="PF13489">
    <property type="entry name" value="Methyltransf_23"/>
    <property type="match status" value="1"/>
</dbReference>
<gene>
    <name evidence="1" type="ORF">METZ01_LOCUS387789</name>
</gene>
<dbReference type="Gene3D" id="3.40.50.150">
    <property type="entry name" value="Vaccinia Virus protein VP39"/>
    <property type="match status" value="1"/>
</dbReference>
<dbReference type="EMBL" id="UINC01145046">
    <property type="protein sequence ID" value="SVD34935.1"/>
    <property type="molecule type" value="Genomic_DNA"/>
</dbReference>